<gene>
    <name evidence="2" type="ORF">F2P81_012336</name>
</gene>
<evidence type="ECO:0000256" key="1">
    <source>
        <dbReference type="SAM" id="Phobius"/>
    </source>
</evidence>
<keyword evidence="1" id="KW-0812">Transmembrane</keyword>
<comment type="caution">
    <text evidence="2">The sequence shown here is derived from an EMBL/GenBank/DDBJ whole genome shotgun (WGS) entry which is preliminary data.</text>
</comment>
<dbReference type="Proteomes" id="UP000438429">
    <property type="component" value="Unassembled WGS sequence"/>
</dbReference>
<organism evidence="2 3">
    <name type="scientific">Scophthalmus maximus</name>
    <name type="common">Turbot</name>
    <name type="synonym">Psetta maxima</name>
    <dbReference type="NCBI Taxonomy" id="52904"/>
    <lineage>
        <taxon>Eukaryota</taxon>
        <taxon>Metazoa</taxon>
        <taxon>Chordata</taxon>
        <taxon>Craniata</taxon>
        <taxon>Vertebrata</taxon>
        <taxon>Euteleostomi</taxon>
        <taxon>Actinopterygii</taxon>
        <taxon>Neopterygii</taxon>
        <taxon>Teleostei</taxon>
        <taxon>Neoteleostei</taxon>
        <taxon>Acanthomorphata</taxon>
        <taxon>Carangaria</taxon>
        <taxon>Pleuronectiformes</taxon>
        <taxon>Pleuronectoidei</taxon>
        <taxon>Scophthalmidae</taxon>
        <taxon>Scophthalmus</taxon>
    </lineage>
</organism>
<reference evidence="2 3" key="1">
    <citation type="submission" date="2019-06" db="EMBL/GenBank/DDBJ databases">
        <title>Draft genomes of female and male turbot (Scophthalmus maximus).</title>
        <authorList>
            <person name="Xu H."/>
            <person name="Xu X.-W."/>
            <person name="Shao C."/>
            <person name="Chen S."/>
        </authorList>
    </citation>
    <scope>NUCLEOTIDE SEQUENCE [LARGE SCALE GENOMIC DNA]</scope>
    <source>
        <strain evidence="2">Ysfricsl-2016a</strain>
        <tissue evidence="2">Blood</tissue>
    </source>
</reference>
<evidence type="ECO:0000313" key="3">
    <source>
        <dbReference type="Proteomes" id="UP000438429"/>
    </source>
</evidence>
<sequence>MSQDAAVPLKSTRRAQRLAVVFVESYGCERRKPLGTSCHFHLLSIFFTRTFLRDLPGKWITSQLTVKKKKKKEDCCAAKSSKVVRTEKPAWPRMSAAAGLAVRRVAVVRQVGILVGVVLFVMGPVQALQTYITSRV</sequence>
<evidence type="ECO:0000313" key="2">
    <source>
        <dbReference type="EMBL" id="KAF0034578.1"/>
    </source>
</evidence>
<proteinExistence type="predicted"/>
<feature type="transmembrane region" description="Helical" evidence="1">
    <location>
        <begin position="111"/>
        <end position="132"/>
    </location>
</feature>
<accession>A0A6A4SR33</accession>
<name>A0A6A4SR33_SCOMX</name>
<dbReference type="EMBL" id="VEVO01000011">
    <property type="protein sequence ID" value="KAF0034578.1"/>
    <property type="molecule type" value="Genomic_DNA"/>
</dbReference>
<keyword evidence="1" id="KW-0472">Membrane</keyword>
<protein>
    <submittedName>
        <fullName evidence="2">Uncharacterized protein</fullName>
    </submittedName>
</protein>
<keyword evidence="1" id="KW-1133">Transmembrane helix</keyword>
<dbReference type="AlphaFoldDB" id="A0A6A4SR33"/>